<protein>
    <submittedName>
        <fullName evidence="3">Uncharacterized protein</fullName>
    </submittedName>
</protein>
<sequence>MSSQTCKIFWVLCLLASAFECWGNDEARCDCERMNKKVDFHTEQLSKLVSYERITEGLIKWQKNLNLSKYEDPNKGVTQKLKGIQDFIAELKIRAEKVENELVEYRKITQKLDGWIEGSNITIANVVKTTLQSTTYASDVEVITTTLKPARVEALTERIRPRQTPEQTIFEQMKLMVANLTTEMAVMRNYKLPRLESKVAAIEAKLPVN</sequence>
<name>A0ABQ9ZCF3_9CRUS</name>
<evidence type="ECO:0000256" key="1">
    <source>
        <dbReference type="SAM" id="Coils"/>
    </source>
</evidence>
<feature type="signal peptide" evidence="2">
    <location>
        <begin position="1"/>
        <end position="23"/>
    </location>
</feature>
<gene>
    <name evidence="3" type="ORF">OUZ56_019733</name>
</gene>
<feature type="chain" id="PRO_5046617085" evidence="2">
    <location>
        <begin position="24"/>
        <end position="209"/>
    </location>
</feature>
<evidence type="ECO:0000256" key="2">
    <source>
        <dbReference type="SAM" id="SignalP"/>
    </source>
</evidence>
<accession>A0ABQ9ZCF3</accession>
<evidence type="ECO:0000313" key="4">
    <source>
        <dbReference type="Proteomes" id="UP001234178"/>
    </source>
</evidence>
<organism evidence="3 4">
    <name type="scientific">Daphnia magna</name>
    <dbReference type="NCBI Taxonomy" id="35525"/>
    <lineage>
        <taxon>Eukaryota</taxon>
        <taxon>Metazoa</taxon>
        <taxon>Ecdysozoa</taxon>
        <taxon>Arthropoda</taxon>
        <taxon>Crustacea</taxon>
        <taxon>Branchiopoda</taxon>
        <taxon>Diplostraca</taxon>
        <taxon>Cladocera</taxon>
        <taxon>Anomopoda</taxon>
        <taxon>Daphniidae</taxon>
        <taxon>Daphnia</taxon>
    </lineage>
</organism>
<keyword evidence="2" id="KW-0732">Signal</keyword>
<evidence type="ECO:0000313" key="3">
    <source>
        <dbReference type="EMBL" id="KAK4010591.1"/>
    </source>
</evidence>
<keyword evidence="4" id="KW-1185">Reference proteome</keyword>
<proteinExistence type="predicted"/>
<dbReference type="Proteomes" id="UP001234178">
    <property type="component" value="Unassembled WGS sequence"/>
</dbReference>
<dbReference type="EMBL" id="JAOYFB010000003">
    <property type="protein sequence ID" value="KAK4010591.1"/>
    <property type="molecule type" value="Genomic_DNA"/>
</dbReference>
<reference evidence="3 4" key="1">
    <citation type="journal article" date="2023" name="Nucleic Acids Res.">
        <title>The hologenome of Daphnia magna reveals possible DNA methylation and microbiome-mediated evolution of the host genome.</title>
        <authorList>
            <person name="Chaturvedi A."/>
            <person name="Li X."/>
            <person name="Dhandapani V."/>
            <person name="Marshall H."/>
            <person name="Kissane S."/>
            <person name="Cuenca-Cambronero M."/>
            <person name="Asole G."/>
            <person name="Calvet F."/>
            <person name="Ruiz-Romero M."/>
            <person name="Marangio P."/>
            <person name="Guigo R."/>
            <person name="Rago D."/>
            <person name="Mirbahai L."/>
            <person name="Eastwood N."/>
            <person name="Colbourne J.K."/>
            <person name="Zhou J."/>
            <person name="Mallon E."/>
            <person name="Orsini L."/>
        </authorList>
    </citation>
    <scope>NUCLEOTIDE SEQUENCE [LARGE SCALE GENOMIC DNA]</scope>
    <source>
        <strain evidence="3">LRV0_1</strain>
    </source>
</reference>
<comment type="caution">
    <text evidence="3">The sequence shown here is derived from an EMBL/GenBank/DDBJ whole genome shotgun (WGS) entry which is preliminary data.</text>
</comment>
<feature type="coiled-coil region" evidence="1">
    <location>
        <begin position="81"/>
        <end position="108"/>
    </location>
</feature>
<keyword evidence="1" id="KW-0175">Coiled coil</keyword>